<dbReference type="EMBL" id="BMAW01067289">
    <property type="protein sequence ID" value="GFT59069.1"/>
    <property type="molecule type" value="Genomic_DNA"/>
</dbReference>
<feature type="domain" description="MYND-type" evidence="6">
    <location>
        <begin position="1269"/>
        <end position="1306"/>
    </location>
</feature>
<gene>
    <name evidence="7" type="primary">AVEN_92165_1</name>
    <name evidence="7" type="ORF">NPIL_602951</name>
</gene>
<organism evidence="7 8">
    <name type="scientific">Nephila pilipes</name>
    <name type="common">Giant wood spider</name>
    <name type="synonym">Nephila maculata</name>
    <dbReference type="NCBI Taxonomy" id="299642"/>
    <lineage>
        <taxon>Eukaryota</taxon>
        <taxon>Metazoa</taxon>
        <taxon>Ecdysozoa</taxon>
        <taxon>Arthropoda</taxon>
        <taxon>Chelicerata</taxon>
        <taxon>Arachnida</taxon>
        <taxon>Araneae</taxon>
        <taxon>Araneomorphae</taxon>
        <taxon>Entelegynae</taxon>
        <taxon>Araneoidea</taxon>
        <taxon>Nephilidae</taxon>
        <taxon>Nephila</taxon>
    </lineage>
</organism>
<dbReference type="InterPro" id="IPR002893">
    <property type="entry name" value="Znf_MYND"/>
</dbReference>
<evidence type="ECO:0000256" key="5">
    <source>
        <dbReference type="SAM" id="MobiDB-lite"/>
    </source>
</evidence>
<dbReference type="Proteomes" id="UP000887013">
    <property type="component" value="Unassembled WGS sequence"/>
</dbReference>
<keyword evidence="2 4" id="KW-0863">Zinc-finger</keyword>
<evidence type="ECO:0000313" key="8">
    <source>
        <dbReference type="Proteomes" id="UP000887013"/>
    </source>
</evidence>
<dbReference type="Gene3D" id="6.10.140.2220">
    <property type="match status" value="1"/>
</dbReference>
<reference evidence="7" key="1">
    <citation type="submission" date="2020-08" db="EMBL/GenBank/DDBJ databases">
        <title>Multicomponent nature underlies the extraordinary mechanical properties of spider dragline silk.</title>
        <authorList>
            <person name="Kono N."/>
            <person name="Nakamura H."/>
            <person name="Mori M."/>
            <person name="Yoshida Y."/>
            <person name="Ohtoshi R."/>
            <person name="Malay A.D."/>
            <person name="Moran D.A.P."/>
            <person name="Tomita M."/>
            <person name="Numata K."/>
            <person name="Arakawa K."/>
        </authorList>
    </citation>
    <scope>NUCLEOTIDE SEQUENCE</scope>
</reference>
<dbReference type="PROSITE" id="PS01360">
    <property type="entry name" value="ZF_MYND_1"/>
    <property type="match status" value="1"/>
</dbReference>
<evidence type="ECO:0000256" key="2">
    <source>
        <dbReference type="ARBA" id="ARBA00022771"/>
    </source>
</evidence>
<comment type="caution">
    <text evidence="7">The sequence shown here is derived from an EMBL/GenBank/DDBJ whole genome shotgun (WGS) entry which is preliminary data.</text>
</comment>
<feature type="compositionally biased region" description="Basic and acidic residues" evidence="5">
    <location>
        <begin position="767"/>
        <end position="790"/>
    </location>
</feature>
<evidence type="ECO:0000256" key="1">
    <source>
        <dbReference type="ARBA" id="ARBA00022723"/>
    </source>
</evidence>
<feature type="region of interest" description="Disordered" evidence="5">
    <location>
        <begin position="127"/>
        <end position="160"/>
    </location>
</feature>
<accession>A0A8X6PBT7</accession>
<evidence type="ECO:0000259" key="6">
    <source>
        <dbReference type="PROSITE" id="PS50865"/>
    </source>
</evidence>
<feature type="region of interest" description="Disordered" evidence="5">
    <location>
        <begin position="949"/>
        <end position="981"/>
    </location>
</feature>
<keyword evidence="3" id="KW-0862">Zinc</keyword>
<name>A0A8X6PBT7_NEPPI</name>
<keyword evidence="1" id="KW-0479">Metal-binding</keyword>
<protein>
    <submittedName>
        <fullName evidence="7">MYND-type domain-containing protein</fullName>
    </submittedName>
</protein>
<evidence type="ECO:0000256" key="3">
    <source>
        <dbReference type="ARBA" id="ARBA00022833"/>
    </source>
</evidence>
<proteinExistence type="predicted"/>
<keyword evidence="8" id="KW-1185">Reference proteome</keyword>
<feature type="region of interest" description="Disordered" evidence="5">
    <location>
        <begin position="764"/>
        <end position="790"/>
    </location>
</feature>
<sequence length="1308" mass="147626">MNVNKKVRIAHIGNLTEIQDETKGQCDEEVYDVIKNTLDNVNKSEKTILSYRQLQEFTSQKKQRNINNVRKRNICSASSSLIDQNAKLCTYKRAKKNLPEKTFPLMKKCQKNWKFLKKNRCIPKPHAHVGIISRPSPKPELNSKNFTSEPNVSKKNCGSSHLSDLKRSEVFKENNCITDTNCKNSKLYLSSINSINNEGSSFLKNAVKEHQILSNSDPDYDSDYEKFVQKHKPVKRKIDFSSKSKKISTVQNVKKRKSKHKSCKNKLQKNISKITSKLLSDYTDDSSEAEMQISYRRKKIVKKNIKKNIKHTQDFSTKSKKNIQPKNNDESCNGLKYTYDTPVHYDSSEFEDNMIADLSNEGNVIDKGKRSLYGSNSDLTNVHLSETNNILPNSLSGLRNLNTQLSEVEKLMLKCRLVKCYVLVKRDLVLDQKAVLLCNNNSVLKRVVPSTCETEEDDCIILEENINVKYIFQKSGVEGFPNESRFNSNVSVSQELSDDKVEPIVSKTLLSEQNQYMYHQKSSSNLTQIQQSEGIGFVSKTQVADFGNTLLNDKENPLSEILVKDLNEMQSSDSKNINSVETEDCVIICENICTSHKEDFSRFRDTTNSLELFNTSNMHFNSPDKTEAISFASNLKTNQVTLNEKGSDDSSNFNVQILSVESLDKSKASEIADLSNDGEVKSIKAKVPDKKIPLCNTQSDDSDNEIICLDSSSSPVKSANENIGTVSEKVTEVHMSKNKNYDQQMIQCIGDVCNEISGSFSSLSGDKSIHKTDSPVKTSRHESDELQKSEKQCNQLLERNLKTNLNKKEEISKVSNELSDIKNDNAKILELLSHIDFDCIKKVLNTAPNIEVDQTEKENNILVKTGTQGRSNTELNKKTDSFSMRDQKELSIHSGFENQQAIDGNVIANCVNIAGDINVGIDGLKVNPENSREKNFTLLKENETTFLARSKSKNMEDDSSVSKLSRNIENENSKSMGSSSLQSNFYPDDECEIILHKSTIRTSSNISTNSSHNHIQLKESNPLINKSHKILETSKSLETINISSPNDVSVPQASSSNNSIESKIFSSEIVVKKRFKFKQENLAQSKNMELLNKNAEIDKICILDELDLIAIKSITNLDEHKRTTIMPLLDLYKSEFKKYKEIKCTEKNVSTGLKMLEEKQAKKLMHISSSIKNLVKHDSCFDKVFNKCENFQTDLKFCLKDEEKDLKEIPSSINKTKLSNWENKSCGSDNKIKIFHPSVVESAAEVVRSQSSGPSSEQEVYNHLINSMCAECGKQALAACLGCAKVYYCSENCGIAHWNKGHYASCRR</sequence>
<dbReference type="SUPFAM" id="SSF144232">
    <property type="entry name" value="HIT/MYND zinc finger-like"/>
    <property type="match status" value="1"/>
</dbReference>
<dbReference type="PROSITE" id="PS50865">
    <property type="entry name" value="ZF_MYND_2"/>
    <property type="match status" value="1"/>
</dbReference>
<dbReference type="OrthoDB" id="6429994at2759"/>
<feature type="compositionally biased region" description="Polar residues" evidence="5">
    <location>
        <begin position="142"/>
        <end position="160"/>
    </location>
</feature>
<dbReference type="Pfam" id="PF01753">
    <property type="entry name" value="zf-MYND"/>
    <property type="match status" value="1"/>
</dbReference>
<evidence type="ECO:0000313" key="7">
    <source>
        <dbReference type="EMBL" id="GFT59069.1"/>
    </source>
</evidence>
<evidence type="ECO:0000256" key="4">
    <source>
        <dbReference type="PROSITE-ProRule" id="PRU00134"/>
    </source>
</evidence>
<dbReference type="GO" id="GO:0008270">
    <property type="term" value="F:zinc ion binding"/>
    <property type="evidence" value="ECO:0007669"/>
    <property type="project" value="UniProtKB-KW"/>
</dbReference>